<reference evidence="5" key="1">
    <citation type="submission" date="2019-09" db="EMBL/GenBank/DDBJ databases">
        <title>Bird 10,000 Genomes (B10K) Project - Family phase.</title>
        <authorList>
            <person name="Zhang G."/>
        </authorList>
    </citation>
    <scope>NUCLEOTIDE SEQUENCE</scope>
    <source>
        <strain evidence="5">OUT-0039</strain>
        <tissue evidence="5">Muscle</tissue>
    </source>
</reference>
<evidence type="ECO:0000256" key="2">
    <source>
        <dbReference type="ARBA" id="ARBA00022679"/>
    </source>
</evidence>
<name>A0A851RPE6_CERFA</name>
<dbReference type="InterPro" id="IPR027417">
    <property type="entry name" value="P-loop_NTPase"/>
</dbReference>
<evidence type="ECO:0000256" key="1">
    <source>
        <dbReference type="ARBA" id="ARBA00005771"/>
    </source>
</evidence>
<sequence>MADSDSYLRQPWRTVHGIPMVSAFALNWKWVDSFQARPDDIVVVTFPKSGTTWVCEIVDMVLKGGDPEKCKQDDITNRVPMMECAAPGKLPPGTEQLEAMPSPRIIKTHIPAHILPKSFWENRCKMIYVGRNAKDVAVSYYHFDLMNKFHPHPGTWAEYLEEFMAGRGGTENPWVHAACRGLCRGLSPTGCSPHAVAYGSWYNHVKDYWERRKDHPILYLFYEDLKENLRQEIAKVAQFLGQKLSESALDTITRHTSFEAMRDNPATNYSKVPSDLMDHGVSPFMRKGITGDWKNHFTVAQNERFDQDYAQKMSGTDLCFRTQI</sequence>
<evidence type="ECO:0000313" key="6">
    <source>
        <dbReference type="Proteomes" id="UP000611277"/>
    </source>
</evidence>
<comment type="similarity">
    <text evidence="1 3">Belongs to the sulfotransferase 1 family.</text>
</comment>
<accession>A0A851RPE6</accession>
<dbReference type="EMBL" id="WBNC01000310">
    <property type="protein sequence ID" value="NXC95338.1"/>
    <property type="molecule type" value="Genomic_DNA"/>
</dbReference>
<evidence type="ECO:0000259" key="4">
    <source>
        <dbReference type="Pfam" id="PF00685"/>
    </source>
</evidence>
<comment type="caution">
    <text evidence="5">The sequence shown here is derived from an EMBL/GenBank/DDBJ whole genome shotgun (WGS) entry which is preliminary data.</text>
</comment>
<keyword evidence="2 3" id="KW-0808">Transferase</keyword>
<dbReference type="PANTHER" id="PTHR11783">
    <property type="entry name" value="SULFOTRANSFERASE SULT"/>
    <property type="match status" value="1"/>
</dbReference>
<dbReference type="AlphaFoldDB" id="A0A851RPE6"/>
<dbReference type="Pfam" id="PF00685">
    <property type="entry name" value="Sulfotransfer_1"/>
    <property type="match status" value="1"/>
</dbReference>
<dbReference type="EC" id="2.8.2.-" evidence="3"/>
<dbReference type="InterPro" id="IPR000863">
    <property type="entry name" value="Sulfotransferase_dom"/>
</dbReference>
<dbReference type="SUPFAM" id="SSF52540">
    <property type="entry name" value="P-loop containing nucleoside triphosphate hydrolases"/>
    <property type="match status" value="1"/>
</dbReference>
<keyword evidence="6" id="KW-1185">Reference proteome</keyword>
<feature type="non-terminal residue" evidence="5">
    <location>
        <position position="1"/>
    </location>
</feature>
<gene>
    <name evidence="5" type="primary">Sult1b1_0</name>
    <name evidence="5" type="ORF">CERFAM_R04216</name>
</gene>
<evidence type="ECO:0000256" key="3">
    <source>
        <dbReference type="RuleBase" id="RU361155"/>
    </source>
</evidence>
<dbReference type="Proteomes" id="UP000611277">
    <property type="component" value="Unassembled WGS sequence"/>
</dbReference>
<protein>
    <recommendedName>
        <fullName evidence="3">Sulfotransferase</fullName>
        <ecNumber evidence="3">2.8.2.-</ecNumber>
    </recommendedName>
</protein>
<proteinExistence type="inferred from homology"/>
<feature type="domain" description="Sulfotransferase" evidence="4">
    <location>
        <begin position="38"/>
        <end position="316"/>
    </location>
</feature>
<dbReference type="GO" id="GO:0008146">
    <property type="term" value="F:sulfotransferase activity"/>
    <property type="evidence" value="ECO:0007669"/>
    <property type="project" value="InterPro"/>
</dbReference>
<organism evidence="5 6">
    <name type="scientific">Certhia familiaris</name>
    <name type="common">Eurasian treecreeper</name>
    <dbReference type="NCBI Taxonomy" id="73333"/>
    <lineage>
        <taxon>Eukaryota</taxon>
        <taxon>Metazoa</taxon>
        <taxon>Chordata</taxon>
        <taxon>Craniata</taxon>
        <taxon>Vertebrata</taxon>
        <taxon>Euteleostomi</taxon>
        <taxon>Archelosauria</taxon>
        <taxon>Archosauria</taxon>
        <taxon>Dinosauria</taxon>
        <taxon>Saurischia</taxon>
        <taxon>Theropoda</taxon>
        <taxon>Coelurosauria</taxon>
        <taxon>Aves</taxon>
        <taxon>Neognathae</taxon>
        <taxon>Neoaves</taxon>
        <taxon>Telluraves</taxon>
        <taxon>Australaves</taxon>
        <taxon>Passeriformes</taxon>
        <taxon>Certhiidae</taxon>
        <taxon>Certhiinae</taxon>
        <taxon>Certhia</taxon>
    </lineage>
</organism>
<feature type="non-terminal residue" evidence="5">
    <location>
        <position position="324"/>
    </location>
</feature>
<evidence type="ECO:0000313" key="5">
    <source>
        <dbReference type="EMBL" id="NXC95338.1"/>
    </source>
</evidence>
<dbReference type="Gene3D" id="3.40.50.300">
    <property type="entry name" value="P-loop containing nucleotide triphosphate hydrolases"/>
    <property type="match status" value="1"/>
</dbReference>